<dbReference type="PANTHER" id="PTHR12905">
    <property type="entry name" value="METALLOPHOSPHOESTERASE"/>
    <property type="match status" value="1"/>
</dbReference>
<accession>A0AAE0MBD8</accession>
<keyword evidence="2" id="KW-1185">Reference proteome</keyword>
<evidence type="ECO:0000313" key="1">
    <source>
        <dbReference type="EMBL" id="KAK3324844.1"/>
    </source>
</evidence>
<name>A0AAE0MBD8_9PEZI</name>
<dbReference type="EMBL" id="JAUEDM010000002">
    <property type="protein sequence ID" value="KAK3324844.1"/>
    <property type="molecule type" value="Genomic_DNA"/>
</dbReference>
<dbReference type="AlphaFoldDB" id="A0AAE0MBD8"/>
<sequence>MQCVDQWSLSLHRLHCVVEVNRTGVCGGLCFFLKLRNYEEMVFKLSISAGDGWWQNNLVEDEDNPKEPAQALALFPAEKGNGLHFLEEGTHKFTLRDGRTFTIYASPYTPEFNGYAFAYDPEEDRFGPGAKHPIPEGGVDIVMTHGPPLLPSRDYVLDINLEGNHCGCPMLGDAIRRARPKLHCFGHLHEGYGFQEIRWKPQGLEFGPVLRDSAEQSAWEDGPRTMLVNAAVMNHRQENNKPWVVRLELDYQALKYGVWWTFGQYI</sequence>
<dbReference type="PANTHER" id="PTHR12905:SF0">
    <property type="entry name" value="CALCINEURIN-LIKE PHOSPHOESTERASE DOMAIN-CONTAINING PROTEIN"/>
    <property type="match status" value="1"/>
</dbReference>
<dbReference type="InterPro" id="IPR029052">
    <property type="entry name" value="Metallo-depent_PP-like"/>
</dbReference>
<comment type="caution">
    <text evidence="1">The sequence shown here is derived from an EMBL/GenBank/DDBJ whole genome shotgun (WGS) entry which is preliminary data.</text>
</comment>
<gene>
    <name evidence="1" type="ORF">B0H66DRAFT_614977</name>
</gene>
<protein>
    <submittedName>
        <fullName evidence="1">Ser/Thr protein phosphatase family protein</fullName>
    </submittedName>
</protein>
<organism evidence="1 2">
    <name type="scientific">Apodospora peruviana</name>
    <dbReference type="NCBI Taxonomy" id="516989"/>
    <lineage>
        <taxon>Eukaryota</taxon>
        <taxon>Fungi</taxon>
        <taxon>Dikarya</taxon>
        <taxon>Ascomycota</taxon>
        <taxon>Pezizomycotina</taxon>
        <taxon>Sordariomycetes</taxon>
        <taxon>Sordariomycetidae</taxon>
        <taxon>Sordariales</taxon>
        <taxon>Lasiosphaeriaceae</taxon>
        <taxon>Apodospora</taxon>
    </lineage>
</organism>
<evidence type="ECO:0000313" key="2">
    <source>
        <dbReference type="Proteomes" id="UP001283341"/>
    </source>
</evidence>
<proteinExistence type="predicted"/>
<reference evidence="1" key="1">
    <citation type="journal article" date="2023" name="Mol. Phylogenet. Evol.">
        <title>Genome-scale phylogeny and comparative genomics of the fungal order Sordariales.</title>
        <authorList>
            <person name="Hensen N."/>
            <person name="Bonometti L."/>
            <person name="Westerberg I."/>
            <person name="Brannstrom I.O."/>
            <person name="Guillou S."/>
            <person name="Cros-Aarteil S."/>
            <person name="Calhoun S."/>
            <person name="Haridas S."/>
            <person name="Kuo A."/>
            <person name="Mondo S."/>
            <person name="Pangilinan J."/>
            <person name="Riley R."/>
            <person name="LaButti K."/>
            <person name="Andreopoulos B."/>
            <person name="Lipzen A."/>
            <person name="Chen C."/>
            <person name="Yan M."/>
            <person name="Daum C."/>
            <person name="Ng V."/>
            <person name="Clum A."/>
            <person name="Steindorff A."/>
            <person name="Ohm R.A."/>
            <person name="Martin F."/>
            <person name="Silar P."/>
            <person name="Natvig D.O."/>
            <person name="Lalanne C."/>
            <person name="Gautier V."/>
            <person name="Ament-Velasquez S.L."/>
            <person name="Kruys A."/>
            <person name="Hutchinson M.I."/>
            <person name="Powell A.J."/>
            <person name="Barry K."/>
            <person name="Miller A.N."/>
            <person name="Grigoriev I.V."/>
            <person name="Debuchy R."/>
            <person name="Gladieux P."/>
            <person name="Hiltunen Thoren M."/>
            <person name="Johannesson H."/>
        </authorList>
    </citation>
    <scope>NUCLEOTIDE SEQUENCE</scope>
    <source>
        <strain evidence="1">CBS 118394</strain>
    </source>
</reference>
<dbReference type="InterPro" id="IPR051693">
    <property type="entry name" value="UPF0046_metallophosphoest"/>
</dbReference>
<dbReference type="SUPFAM" id="SSF56300">
    <property type="entry name" value="Metallo-dependent phosphatases"/>
    <property type="match status" value="1"/>
</dbReference>
<dbReference type="Proteomes" id="UP001283341">
    <property type="component" value="Unassembled WGS sequence"/>
</dbReference>
<dbReference type="Gene3D" id="3.60.21.10">
    <property type="match status" value="1"/>
</dbReference>
<reference evidence="1" key="2">
    <citation type="submission" date="2023-06" db="EMBL/GenBank/DDBJ databases">
        <authorList>
            <consortium name="Lawrence Berkeley National Laboratory"/>
            <person name="Haridas S."/>
            <person name="Hensen N."/>
            <person name="Bonometti L."/>
            <person name="Westerberg I."/>
            <person name="Brannstrom I.O."/>
            <person name="Guillou S."/>
            <person name="Cros-Aarteil S."/>
            <person name="Calhoun S."/>
            <person name="Kuo A."/>
            <person name="Mondo S."/>
            <person name="Pangilinan J."/>
            <person name="Riley R."/>
            <person name="Labutti K."/>
            <person name="Andreopoulos B."/>
            <person name="Lipzen A."/>
            <person name="Chen C."/>
            <person name="Yanf M."/>
            <person name="Daum C."/>
            <person name="Ng V."/>
            <person name="Clum A."/>
            <person name="Steindorff A."/>
            <person name="Ohm R."/>
            <person name="Martin F."/>
            <person name="Silar P."/>
            <person name="Natvig D."/>
            <person name="Lalanne C."/>
            <person name="Gautier V."/>
            <person name="Ament-Velasquez S.L."/>
            <person name="Kruys A."/>
            <person name="Hutchinson M.I."/>
            <person name="Powell A.J."/>
            <person name="Barry K."/>
            <person name="Miller A.N."/>
            <person name="Grigoriev I.V."/>
            <person name="Debuchy R."/>
            <person name="Gladieux P."/>
            <person name="Thoren M.H."/>
            <person name="Johannesson H."/>
        </authorList>
    </citation>
    <scope>NUCLEOTIDE SEQUENCE</scope>
    <source>
        <strain evidence="1">CBS 118394</strain>
    </source>
</reference>